<evidence type="ECO:0000256" key="6">
    <source>
        <dbReference type="ARBA" id="ARBA00040307"/>
    </source>
</evidence>
<dbReference type="GO" id="GO:0003700">
    <property type="term" value="F:DNA-binding transcription factor activity"/>
    <property type="evidence" value="ECO:0007669"/>
    <property type="project" value="InterPro"/>
</dbReference>
<organism evidence="11 12">
    <name type="scientific">Actinobacillus delphinicola</name>
    <dbReference type="NCBI Taxonomy" id="51161"/>
    <lineage>
        <taxon>Bacteria</taxon>
        <taxon>Pseudomonadati</taxon>
        <taxon>Pseudomonadota</taxon>
        <taxon>Gammaproteobacteria</taxon>
        <taxon>Pasteurellales</taxon>
        <taxon>Pasteurellaceae</taxon>
        <taxon>Actinobacillus</taxon>
    </lineage>
</organism>
<keyword evidence="2" id="KW-0805">Transcription regulation</keyword>
<dbReference type="Gene3D" id="1.10.10.10">
    <property type="entry name" value="Winged helix-like DNA-binding domain superfamily/Winged helix DNA-binding domain"/>
    <property type="match status" value="1"/>
</dbReference>
<dbReference type="PANTHER" id="PTHR42756:SF1">
    <property type="entry name" value="TRANSCRIPTIONAL REPRESSOR OF EMRAB OPERON"/>
    <property type="match status" value="1"/>
</dbReference>
<dbReference type="PRINTS" id="PR00598">
    <property type="entry name" value="HTHMARR"/>
</dbReference>
<dbReference type="GO" id="GO:0003677">
    <property type="term" value="F:DNA binding"/>
    <property type="evidence" value="ECO:0007669"/>
    <property type="project" value="UniProtKB-KW"/>
</dbReference>
<comment type="similarity">
    <text evidence="7">Belongs to the SarZ family.</text>
</comment>
<evidence type="ECO:0000256" key="1">
    <source>
        <dbReference type="ARBA" id="ARBA00004496"/>
    </source>
</evidence>
<evidence type="ECO:0000256" key="7">
    <source>
        <dbReference type="ARBA" id="ARBA00046337"/>
    </source>
</evidence>
<dbReference type="SMART" id="SM00347">
    <property type="entry name" value="HTH_MARR"/>
    <property type="match status" value="1"/>
</dbReference>
<dbReference type="InterPro" id="IPR055166">
    <property type="entry name" value="Transc_reg_Sar_Rot_HTH"/>
</dbReference>
<comment type="subcellular location">
    <subcellularLocation>
        <location evidence="1">Cytoplasm</location>
    </subcellularLocation>
</comment>
<evidence type="ECO:0000256" key="5">
    <source>
        <dbReference type="ARBA" id="ARBA00023163"/>
    </source>
</evidence>
<dbReference type="Proteomes" id="UP000279799">
    <property type="component" value="Chromosome"/>
</dbReference>
<evidence type="ECO:0000259" key="10">
    <source>
        <dbReference type="PROSITE" id="PS50995"/>
    </source>
</evidence>
<sequence length="146" mass="16938">MSKTPSLKNLLCYRLYVVSNRITRLYRPFLEKLNLTYPQYLTMVALWEEDDLTIGELHSITEIDCGSLSVMLKKLVEKGFIEIVTQQSDKRSKKVKLTEKALALKPEAYEMQKNLYASLPKKLTYDEQAELMGLLDILNRNLKGDF</sequence>
<dbReference type="KEGG" id="adp:NCTC12871_00296"/>
<dbReference type="PROSITE" id="PS50995">
    <property type="entry name" value="HTH_MARR_2"/>
    <property type="match status" value="1"/>
</dbReference>
<gene>
    <name evidence="11" type="primary">ohrR</name>
    <name evidence="11" type="ORF">NCTC12871_00296</name>
</gene>
<dbReference type="InterPro" id="IPR023187">
    <property type="entry name" value="Tscrpt_reg_MarR-type_CS"/>
</dbReference>
<keyword evidence="3" id="KW-0843">Virulence</keyword>
<keyword evidence="4" id="KW-0238">DNA-binding</keyword>
<evidence type="ECO:0000313" key="12">
    <source>
        <dbReference type="Proteomes" id="UP000279799"/>
    </source>
</evidence>
<dbReference type="InterPro" id="IPR036390">
    <property type="entry name" value="WH_DNA-bd_sf"/>
</dbReference>
<evidence type="ECO:0000256" key="2">
    <source>
        <dbReference type="ARBA" id="ARBA00023015"/>
    </source>
</evidence>
<evidence type="ECO:0000313" key="11">
    <source>
        <dbReference type="EMBL" id="VEJ08878.1"/>
    </source>
</evidence>
<evidence type="ECO:0000256" key="8">
    <source>
        <dbReference type="ARBA" id="ARBA00047188"/>
    </source>
</evidence>
<dbReference type="RefSeq" id="WP_126598329.1">
    <property type="nucleotide sequence ID" value="NZ_LR134510.1"/>
</dbReference>
<dbReference type="PROSITE" id="PS01117">
    <property type="entry name" value="HTH_MARR_1"/>
    <property type="match status" value="1"/>
</dbReference>
<dbReference type="AlphaFoldDB" id="A0A448TSW8"/>
<dbReference type="EMBL" id="LR134510">
    <property type="protein sequence ID" value="VEJ08878.1"/>
    <property type="molecule type" value="Genomic_DNA"/>
</dbReference>
<proteinExistence type="inferred from homology"/>
<dbReference type="PANTHER" id="PTHR42756">
    <property type="entry name" value="TRANSCRIPTIONAL REGULATOR, MARR"/>
    <property type="match status" value="1"/>
</dbReference>
<dbReference type="InterPro" id="IPR000835">
    <property type="entry name" value="HTH_MarR-typ"/>
</dbReference>
<reference evidence="11 12" key="1">
    <citation type="submission" date="2018-12" db="EMBL/GenBank/DDBJ databases">
        <authorList>
            <consortium name="Pathogen Informatics"/>
        </authorList>
    </citation>
    <scope>NUCLEOTIDE SEQUENCE [LARGE SCALE GENOMIC DNA]</scope>
    <source>
        <strain evidence="11 12">NCTC12871</strain>
    </source>
</reference>
<feature type="domain" description="HTH marR-type" evidence="10">
    <location>
        <begin position="8"/>
        <end position="140"/>
    </location>
</feature>
<accession>A0A448TSW8</accession>
<keyword evidence="5" id="KW-0804">Transcription</keyword>
<keyword evidence="12" id="KW-1185">Reference proteome</keyword>
<dbReference type="Pfam" id="PF22381">
    <property type="entry name" value="Staph_reg_Sar_Rot"/>
    <property type="match status" value="1"/>
</dbReference>
<protein>
    <recommendedName>
        <fullName evidence="6">HTH-type transcriptional regulator MgrA</fullName>
    </recommendedName>
    <alternativeName>
        <fullName evidence="8">HTH-type transcriptional regulator SarZ</fullName>
    </alternativeName>
    <alternativeName>
        <fullName evidence="9">Staphylococcal accessory regulator Z</fullName>
    </alternativeName>
</protein>
<evidence type="ECO:0000256" key="3">
    <source>
        <dbReference type="ARBA" id="ARBA00023026"/>
    </source>
</evidence>
<dbReference type="OrthoDB" id="9806864at2"/>
<dbReference type="InterPro" id="IPR036388">
    <property type="entry name" value="WH-like_DNA-bd_sf"/>
</dbReference>
<evidence type="ECO:0000256" key="9">
    <source>
        <dbReference type="ARBA" id="ARBA00047207"/>
    </source>
</evidence>
<dbReference type="SUPFAM" id="SSF46785">
    <property type="entry name" value="Winged helix' DNA-binding domain"/>
    <property type="match status" value="1"/>
</dbReference>
<name>A0A448TSW8_9PAST</name>
<evidence type="ECO:0000256" key="4">
    <source>
        <dbReference type="ARBA" id="ARBA00023125"/>
    </source>
</evidence>